<dbReference type="CDD" id="cd00146">
    <property type="entry name" value="PKD"/>
    <property type="match status" value="1"/>
</dbReference>
<dbReference type="InterPro" id="IPR011110">
    <property type="entry name" value="Reg_prop"/>
</dbReference>
<evidence type="ECO:0000259" key="11">
    <source>
        <dbReference type="PROSITE" id="PS50109"/>
    </source>
</evidence>
<keyword evidence="7" id="KW-0238">DNA-binding</keyword>
<dbReference type="Pfam" id="PF07494">
    <property type="entry name" value="Reg_prop"/>
    <property type="match status" value="6"/>
</dbReference>
<evidence type="ECO:0000256" key="6">
    <source>
        <dbReference type="ARBA" id="ARBA00023015"/>
    </source>
</evidence>
<evidence type="ECO:0000256" key="9">
    <source>
        <dbReference type="PROSITE-ProRule" id="PRU00169"/>
    </source>
</evidence>
<dbReference type="SUPFAM" id="SSF63829">
    <property type="entry name" value="Calcium-dependent phosphotriesterase"/>
    <property type="match status" value="2"/>
</dbReference>
<dbReference type="SUPFAM" id="SSF55874">
    <property type="entry name" value="ATPase domain of HSP90 chaperone/DNA topoisomerase II/histidine kinase"/>
    <property type="match status" value="1"/>
</dbReference>
<dbReference type="Gene3D" id="2.60.40.10">
    <property type="entry name" value="Immunoglobulins"/>
    <property type="match status" value="1"/>
</dbReference>
<dbReference type="SMART" id="SM00448">
    <property type="entry name" value="REC"/>
    <property type="match status" value="1"/>
</dbReference>
<dbReference type="Pfam" id="PF00512">
    <property type="entry name" value="HisKA"/>
    <property type="match status" value="1"/>
</dbReference>
<evidence type="ECO:0000256" key="1">
    <source>
        <dbReference type="ARBA" id="ARBA00000085"/>
    </source>
</evidence>
<keyword evidence="8" id="KW-0804">Transcription</keyword>
<dbReference type="InterPro" id="IPR005467">
    <property type="entry name" value="His_kinase_dom"/>
</dbReference>
<comment type="catalytic activity">
    <reaction evidence="1">
        <text>ATP + protein L-histidine = ADP + protein N-phospho-L-histidine.</text>
        <dbReference type="EC" id="2.7.13.3"/>
    </reaction>
</comment>
<dbReference type="CDD" id="cd00075">
    <property type="entry name" value="HATPase"/>
    <property type="match status" value="1"/>
</dbReference>
<dbReference type="OrthoDB" id="9797097at2"/>
<dbReference type="FunFam" id="3.30.565.10:FF:000006">
    <property type="entry name" value="Sensor histidine kinase WalK"/>
    <property type="match status" value="1"/>
</dbReference>
<dbReference type="FunFam" id="2.60.40.10:FF:000791">
    <property type="entry name" value="Two-component system sensor histidine kinase/response regulator"/>
    <property type="match status" value="1"/>
</dbReference>
<dbReference type="InterPro" id="IPR011047">
    <property type="entry name" value="Quinoprotein_ADH-like_sf"/>
</dbReference>
<dbReference type="PANTHER" id="PTHR43547">
    <property type="entry name" value="TWO-COMPONENT HISTIDINE KINASE"/>
    <property type="match status" value="1"/>
</dbReference>
<dbReference type="PROSITE" id="PS01124">
    <property type="entry name" value="HTH_ARAC_FAMILY_2"/>
    <property type="match status" value="1"/>
</dbReference>
<dbReference type="GO" id="GO:0003700">
    <property type="term" value="F:DNA-binding transcription factor activity"/>
    <property type="evidence" value="ECO:0007669"/>
    <property type="project" value="InterPro"/>
</dbReference>
<dbReference type="PANTHER" id="PTHR43547:SF2">
    <property type="entry name" value="HYBRID SIGNAL TRANSDUCTION HISTIDINE KINASE C"/>
    <property type="match status" value="1"/>
</dbReference>
<dbReference type="InterPro" id="IPR004358">
    <property type="entry name" value="Sig_transdc_His_kin-like_C"/>
</dbReference>
<dbReference type="GO" id="GO:0000155">
    <property type="term" value="F:phosphorelay sensor kinase activity"/>
    <property type="evidence" value="ECO:0007669"/>
    <property type="project" value="InterPro"/>
</dbReference>
<dbReference type="SUPFAM" id="SSF47384">
    <property type="entry name" value="Homodimeric domain of signal transducing histidine kinase"/>
    <property type="match status" value="1"/>
</dbReference>
<evidence type="ECO:0000313" key="13">
    <source>
        <dbReference type="EMBL" id="SDN04075.1"/>
    </source>
</evidence>
<organism evidence="13 14">
    <name type="scientific">Siphonobacter aquaeclarae</name>
    <dbReference type="NCBI Taxonomy" id="563176"/>
    <lineage>
        <taxon>Bacteria</taxon>
        <taxon>Pseudomonadati</taxon>
        <taxon>Bacteroidota</taxon>
        <taxon>Cytophagia</taxon>
        <taxon>Cytophagales</taxon>
        <taxon>Cytophagaceae</taxon>
        <taxon>Siphonobacter</taxon>
    </lineage>
</organism>
<dbReference type="Pfam" id="PF07495">
    <property type="entry name" value="Y_Y_Y"/>
    <property type="match status" value="1"/>
</dbReference>
<dbReference type="InterPro" id="IPR018062">
    <property type="entry name" value="HTH_AraC-typ_CS"/>
</dbReference>
<dbReference type="InterPro" id="IPR003661">
    <property type="entry name" value="HisK_dim/P_dom"/>
</dbReference>
<dbReference type="Pfam" id="PF12833">
    <property type="entry name" value="HTH_18"/>
    <property type="match status" value="1"/>
</dbReference>
<dbReference type="Gene3D" id="1.10.10.60">
    <property type="entry name" value="Homeodomain-like"/>
    <property type="match status" value="1"/>
</dbReference>
<dbReference type="InterPro" id="IPR036097">
    <property type="entry name" value="HisK_dim/P_sf"/>
</dbReference>
<dbReference type="SUPFAM" id="SSF52172">
    <property type="entry name" value="CheY-like"/>
    <property type="match status" value="1"/>
</dbReference>
<dbReference type="STRING" id="563176.SAMN04488090_4818"/>
<dbReference type="InterPro" id="IPR011006">
    <property type="entry name" value="CheY-like_superfamily"/>
</dbReference>
<dbReference type="SMART" id="SM00387">
    <property type="entry name" value="HATPase_c"/>
    <property type="match status" value="1"/>
</dbReference>
<dbReference type="GO" id="GO:0043565">
    <property type="term" value="F:sequence-specific DNA binding"/>
    <property type="evidence" value="ECO:0007669"/>
    <property type="project" value="InterPro"/>
</dbReference>
<sequence>MVRTLVVLFCIWLTGFSAVYGGEPGRVLRYSVREGLSAGIVNSIVQDRDGYIWIATGDGLNRFDGNRFTVFRNDPGNPHSLAGNYVRALHRDKNGTLWASTRAGICEFIPGTGQFNRYQPFPGKDDSSNDISDIVSGRNGNLWVSLNSSGFASFDLASHRFTCYQKPQIPDLHTNSLLTLLEDSQGLLWLGSRDSGIQVLKRGPDGKLKDAGISVSGVPAARVNAFCEDRRHNVWIATSKGLYLFDRKKGTFQDVPLRTFWNSGIYLSVLEDRDGQIFVGVQDGGVYRLREVPASGTPVFERVENRDNQGITQRSVQALFQDKDKNLWFGTYGEGAYLVSSIPEKFRKFEKKVTDARGESFLRFYGLVADREGNLWVGSDGDGIYKTAPSGELLRHYRPAAGPGNLTDGAVITAYRDREDRLWFGTYSGGLFRYEAATDRFRRYTHDPANPRSLGRNDIRAVYQDTQKRLWVGTNGGGLSLLDPATGQSRNFIPSNSSLNSNDVRCFAEDARGNLWIGTYGGGLNYLDTRTMQFTSFFNIPGKSPFLSNRIVFSLYLDEKQRLWIGTEGNGLLVYDTHRQTTRLFDERSGLANNVINAIRPERDGVAWISTNKGLSRVDLNRGSVENYDASHGLQAGAFNPGSALVHPSGFLVFGGTEGWNLFYPAQVRASAFEPDVRITGVRVFGRRADGDSLTEELSPGVLATGELTLAPDQPVFSIGFTALNYAYPERARFAYRLDGLDKEWNYVQDEHAVTYRYLPPGTYTFQVRAANQDGIWFDRYASLTIHVTPPWYRTAWAYFLYAATLALGVYFWQRYRLGQQQMKFEVQLAHLEKRRQMEANERKISFFTNVSHEFRTPLTLIINPARELLRTLPPDAPGAPGAQIIYRNAKRLLSLVDQLLLFRKAEQQTFPLHLSVHPLPKLAEEVFQYFLHQAESRHIRYEFVCEAEELPVTCDWEKMEIALFNLLSNALKFTPDGGFVRLEVRDQGDQVCITVSDSGPGIPPKAGDSVFKVFQQHAGTRTAGKGGFGIGLFLAKTFVEQHFGRIWYESVPDAGTTFHVLLWKEHAQLLPETGPGEVRSSVLLDELSEGVLEGPAVPVAATTVAWPLPDEAEIPTLLIIDDDEEIRGYLRGIFTGTYKLLEAASGETGLDLVRQHQPDVVVSDVRMSGLSGIELCRAIKLDMALSHIPVILLTASTSHDTRLEGIEGGADDFIMKPFDRDILVARVAAVLRKRNDLQRYFYHAITLQAGDFRVSQEYKEFLDQCIRIVESHLTDPEFGVKVLATEIGMSQSTLHNRIKSVSGQSANRFIRFIRLRKAAQLLITTDLTIAEAAYRVGMNDIKHFREHFSKLFGQKPSEYIRQYRKPFHENLTIDREVFRGK</sequence>
<feature type="domain" description="Histidine kinase" evidence="11">
    <location>
        <begin position="850"/>
        <end position="1067"/>
    </location>
</feature>
<name>A0A1G9Y6G1_9BACT</name>
<dbReference type="InterPro" id="IPR011123">
    <property type="entry name" value="Y_Y_Y"/>
</dbReference>
<dbReference type="InterPro" id="IPR003594">
    <property type="entry name" value="HATPase_dom"/>
</dbReference>
<feature type="modified residue" description="4-aspartylphosphate" evidence="9">
    <location>
        <position position="1165"/>
    </location>
</feature>
<accession>A0A1G9Y6G1</accession>
<feature type="domain" description="HTH araC/xylS-type" evidence="10">
    <location>
        <begin position="1264"/>
        <end position="1363"/>
    </location>
</feature>
<evidence type="ECO:0000313" key="14">
    <source>
        <dbReference type="Proteomes" id="UP000198901"/>
    </source>
</evidence>
<dbReference type="SUPFAM" id="SSF50998">
    <property type="entry name" value="Quinoprotein alcohol dehydrogenase-like"/>
    <property type="match status" value="1"/>
</dbReference>
<dbReference type="Gene3D" id="1.10.287.130">
    <property type="match status" value="1"/>
</dbReference>
<evidence type="ECO:0000256" key="5">
    <source>
        <dbReference type="ARBA" id="ARBA00022777"/>
    </source>
</evidence>
<dbReference type="InterPro" id="IPR018060">
    <property type="entry name" value="HTH_AraC"/>
</dbReference>
<dbReference type="Gene3D" id="2.130.10.10">
    <property type="entry name" value="YVTN repeat-like/Quinoprotein amine dehydrogenase"/>
    <property type="match status" value="2"/>
</dbReference>
<proteinExistence type="predicted"/>
<dbReference type="EC" id="2.7.13.3" evidence="2"/>
<evidence type="ECO:0000256" key="3">
    <source>
        <dbReference type="ARBA" id="ARBA00022553"/>
    </source>
</evidence>
<evidence type="ECO:0000256" key="4">
    <source>
        <dbReference type="ARBA" id="ARBA00022679"/>
    </source>
</evidence>
<evidence type="ECO:0000256" key="7">
    <source>
        <dbReference type="ARBA" id="ARBA00023125"/>
    </source>
</evidence>
<dbReference type="InterPro" id="IPR009057">
    <property type="entry name" value="Homeodomain-like_sf"/>
</dbReference>
<dbReference type="SMART" id="SM00388">
    <property type="entry name" value="HisKA"/>
    <property type="match status" value="1"/>
</dbReference>
<dbReference type="SMART" id="SM00342">
    <property type="entry name" value="HTH_ARAC"/>
    <property type="match status" value="1"/>
</dbReference>
<protein>
    <recommendedName>
        <fullName evidence="2">histidine kinase</fullName>
        <ecNumber evidence="2">2.7.13.3</ecNumber>
    </recommendedName>
</protein>
<gene>
    <name evidence="13" type="ORF">SAMN04488090_4818</name>
</gene>
<dbReference type="Pfam" id="PF00072">
    <property type="entry name" value="Response_reg"/>
    <property type="match status" value="1"/>
</dbReference>
<reference evidence="13 14" key="1">
    <citation type="submission" date="2016-10" db="EMBL/GenBank/DDBJ databases">
        <authorList>
            <person name="de Groot N.N."/>
        </authorList>
    </citation>
    <scope>NUCLEOTIDE SEQUENCE [LARGE SCALE GENOMIC DNA]</scope>
    <source>
        <strain evidence="13 14">DSM 21668</strain>
    </source>
</reference>
<keyword evidence="5 13" id="KW-0418">Kinase</keyword>
<dbReference type="InterPro" id="IPR013783">
    <property type="entry name" value="Ig-like_fold"/>
</dbReference>
<dbReference type="PROSITE" id="PS50109">
    <property type="entry name" value="HIS_KIN"/>
    <property type="match status" value="1"/>
</dbReference>
<dbReference type="EMBL" id="FNGS01000012">
    <property type="protein sequence ID" value="SDN04075.1"/>
    <property type="molecule type" value="Genomic_DNA"/>
</dbReference>
<dbReference type="Gene3D" id="3.40.50.2300">
    <property type="match status" value="1"/>
</dbReference>
<evidence type="ECO:0000256" key="2">
    <source>
        <dbReference type="ARBA" id="ARBA00012438"/>
    </source>
</evidence>
<dbReference type="InterPro" id="IPR036890">
    <property type="entry name" value="HATPase_C_sf"/>
</dbReference>
<keyword evidence="14" id="KW-1185">Reference proteome</keyword>
<dbReference type="PRINTS" id="PR00344">
    <property type="entry name" value="BCTRLSENSOR"/>
</dbReference>
<keyword evidence="3 9" id="KW-0597">Phosphoprotein</keyword>
<dbReference type="RefSeq" id="WP_093208796.1">
    <property type="nucleotide sequence ID" value="NZ_FNGS01000012.1"/>
</dbReference>
<dbReference type="Gene3D" id="3.30.565.10">
    <property type="entry name" value="Histidine kinase-like ATPase, C-terminal domain"/>
    <property type="match status" value="1"/>
</dbReference>
<keyword evidence="6" id="KW-0805">Transcription regulation</keyword>
<dbReference type="SUPFAM" id="SSF46689">
    <property type="entry name" value="Homeodomain-like"/>
    <property type="match status" value="1"/>
</dbReference>
<keyword evidence="4" id="KW-0808">Transferase</keyword>
<dbReference type="InterPro" id="IPR015943">
    <property type="entry name" value="WD40/YVTN_repeat-like_dom_sf"/>
</dbReference>
<evidence type="ECO:0000256" key="8">
    <source>
        <dbReference type="ARBA" id="ARBA00023163"/>
    </source>
</evidence>
<dbReference type="InterPro" id="IPR001789">
    <property type="entry name" value="Sig_transdc_resp-reg_receiver"/>
</dbReference>
<dbReference type="PROSITE" id="PS00041">
    <property type="entry name" value="HTH_ARAC_FAMILY_1"/>
    <property type="match status" value="1"/>
</dbReference>
<evidence type="ECO:0000259" key="12">
    <source>
        <dbReference type="PROSITE" id="PS50110"/>
    </source>
</evidence>
<dbReference type="Proteomes" id="UP000198901">
    <property type="component" value="Unassembled WGS sequence"/>
</dbReference>
<feature type="domain" description="Response regulatory" evidence="12">
    <location>
        <begin position="1117"/>
        <end position="1232"/>
    </location>
</feature>
<dbReference type="Pfam" id="PF02518">
    <property type="entry name" value="HATPase_c"/>
    <property type="match status" value="1"/>
</dbReference>
<evidence type="ECO:0000259" key="10">
    <source>
        <dbReference type="PROSITE" id="PS01124"/>
    </source>
</evidence>
<dbReference type="CDD" id="cd00082">
    <property type="entry name" value="HisKA"/>
    <property type="match status" value="1"/>
</dbReference>
<dbReference type="PROSITE" id="PS50110">
    <property type="entry name" value="RESPONSE_REGULATORY"/>
    <property type="match status" value="1"/>
</dbReference>